<evidence type="ECO:0000256" key="1">
    <source>
        <dbReference type="SAM" id="MobiDB-lite"/>
    </source>
</evidence>
<reference evidence="2 3" key="1">
    <citation type="submission" date="2024-09" db="EMBL/GenBank/DDBJ databases">
        <authorList>
            <person name="Sun Q."/>
            <person name="Mori K."/>
        </authorList>
    </citation>
    <scope>NUCLEOTIDE SEQUENCE [LARGE SCALE GENOMIC DNA]</scope>
    <source>
        <strain evidence="2 3">JCM 15389</strain>
    </source>
</reference>
<sequence length="74" mass="7349">MVARDRPSGSEPVAAVSGSGAQRAGWGDPRLRARVASVRGPLAVAVAAGLGQTACLVAQAVLLGDLVAQAFRAP</sequence>
<dbReference type="RefSeq" id="WP_377787910.1">
    <property type="nucleotide sequence ID" value="NZ_JBHLYQ010000013.1"/>
</dbReference>
<accession>A0ABV6C046</accession>
<protein>
    <recommendedName>
        <fullName evidence="4">ABC transporter ATP-binding protein</fullName>
    </recommendedName>
</protein>
<feature type="region of interest" description="Disordered" evidence="1">
    <location>
        <begin position="1"/>
        <end position="26"/>
    </location>
</feature>
<proteinExistence type="predicted"/>
<dbReference type="EMBL" id="JBHLYQ010000013">
    <property type="protein sequence ID" value="MFC0081051.1"/>
    <property type="molecule type" value="Genomic_DNA"/>
</dbReference>
<organism evidence="2 3">
    <name type="scientific">Aciditerrimonas ferrireducens</name>
    <dbReference type="NCBI Taxonomy" id="667306"/>
    <lineage>
        <taxon>Bacteria</taxon>
        <taxon>Bacillati</taxon>
        <taxon>Actinomycetota</taxon>
        <taxon>Acidimicrobiia</taxon>
        <taxon>Acidimicrobiales</taxon>
        <taxon>Acidimicrobiaceae</taxon>
        <taxon>Aciditerrimonas</taxon>
    </lineage>
</organism>
<name>A0ABV6C046_9ACTN</name>
<dbReference type="Proteomes" id="UP001589788">
    <property type="component" value="Unassembled WGS sequence"/>
</dbReference>
<evidence type="ECO:0000313" key="3">
    <source>
        <dbReference type="Proteomes" id="UP001589788"/>
    </source>
</evidence>
<keyword evidence="3" id="KW-1185">Reference proteome</keyword>
<evidence type="ECO:0000313" key="2">
    <source>
        <dbReference type="EMBL" id="MFC0081051.1"/>
    </source>
</evidence>
<gene>
    <name evidence="2" type="ORF">ACFFRE_02615</name>
</gene>
<feature type="non-terminal residue" evidence="2">
    <location>
        <position position="74"/>
    </location>
</feature>
<evidence type="ECO:0008006" key="4">
    <source>
        <dbReference type="Google" id="ProtNLM"/>
    </source>
</evidence>
<comment type="caution">
    <text evidence="2">The sequence shown here is derived from an EMBL/GenBank/DDBJ whole genome shotgun (WGS) entry which is preliminary data.</text>
</comment>